<dbReference type="Proteomes" id="UP000737402">
    <property type="component" value="Unassembled WGS sequence"/>
</dbReference>
<reference evidence="1 2" key="1">
    <citation type="submission" date="2021-01" db="EMBL/GenBank/DDBJ databases">
        <title>Genomic Encyclopedia of Type Strains, Phase IV (KMG-IV): sequencing the most valuable type-strain genomes for metagenomic binning, comparative biology and taxonomic classification.</title>
        <authorList>
            <person name="Goeker M."/>
        </authorList>
    </citation>
    <scope>NUCLEOTIDE SEQUENCE [LARGE SCALE GENOMIC DNA]</scope>
    <source>
        <strain evidence="1 2">DSM 25879</strain>
    </source>
</reference>
<gene>
    <name evidence="1" type="ORF">JOC95_002089</name>
</gene>
<keyword evidence="2" id="KW-1185">Reference proteome</keyword>
<evidence type="ECO:0000313" key="1">
    <source>
        <dbReference type="EMBL" id="MBM7620236.1"/>
    </source>
</evidence>
<comment type="caution">
    <text evidence="1">The sequence shown here is derived from an EMBL/GenBank/DDBJ whole genome shotgun (WGS) entry which is preliminary data.</text>
</comment>
<dbReference type="RefSeq" id="WP_204415787.1">
    <property type="nucleotide sequence ID" value="NZ_JAFBED010000004.1"/>
</dbReference>
<sequence>MKLSEAHTEFLHTHFENNGKLSVEWKFSSWRKSFVHMYKGKFEKSLPVTVRIIVWKENSQKNGLYGQYLDIVVEEGTSSLIGQSIPESNQFMVEVGFGSGEDFFPVLQSDCERFYGKQMTCHPEKGEWTPFSLDDKDLYSQVSTYTYYENTGGK</sequence>
<protein>
    <submittedName>
        <fullName evidence="1">Uncharacterized protein</fullName>
    </submittedName>
</protein>
<evidence type="ECO:0000313" key="2">
    <source>
        <dbReference type="Proteomes" id="UP000737402"/>
    </source>
</evidence>
<accession>A0ABS2NZV4</accession>
<proteinExistence type="predicted"/>
<dbReference type="EMBL" id="JAFBED010000004">
    <property type="protein sequence ID" value="MBM7620236.1"/>
    <property type="molecule type" value="Genomic_DNA"/>
</dbReference>
<organism evidence="1 2">
    <name type="scientific">Sutcliffiella tianshenii</name>
    <dbReference type="NCBI Taxonomy" id="1463404"/>
    <lineage>
        <taxon>Bacteria</taxon>
        <taxon>Bacillati</taxon>
        <taxon>Bacillota</taxon>
        <taxon>Bacilli</taxon>
        <taxon>Bacillales</taxon>
        <taxon>Bacillaceae</taxon>
        <taxon>Sutcliffiella</taxon>
    </lineage>
</organism>
<name>A0ABS2NZV4_9BACI</name>